<dbReference type="AlphaFoldDB" id="A0A7K0FXH3"/>
<dbReference type="Gene3D" id="3.55.50.30">
    <property type="match status" value="1"/>
</dbReference>
<dbReference type="SUPFAM" id="SSF49464">
    <property type="entry name" value="Carboxypeptidase regulatory domain-like"/>
    <property type="match status" value="1"/>
</dbReference>
<evidence type="ECO:0000256" key="2">
    <source>
        <dbReference type="ARBA" id="ARBA00022448"/>
    </source>
</evidence>
<protein>
    <submittedName>
        <fullName evidence="12">SusC/RagA family TonB-linked outer membrane protein</fullName>
    </submittedName>
</protein>
<dbReference type="GO" id="GO:0009279">
    <property type="term" value="C:cell outer membrane"/>
    <property type="evidence" value="ECO:0007669"/>
    <property type="project" value="UniProtKB-SubCell"/>
</dbReference>
<dbReference type="InterPro" id="IPR036942">
    <property type="entry name" value="Beta-barrel_TonB_sf"/>
</dbReference>
<dbReference type="InterPro" id="IPR023997">
    <property type="entry name" value="TonB-dep_OMP_SusC/RagA_CS"/>
</dbReference>
<evidence type="ECO:0000256" key="1">
    <source>
        <dbReference type="ARBA" id="ARBA00004571"/>
    </source>
</evidence>
<dbReference type="InterPro" id="IPR012910">
    <property type="entry name" value="Plug_dom"/>
</dbReference>
<dbReference type="Pfam" id="PF13715">
    <property type="entry name" value="CarbopepD_reg_2"/>
    <property type="match status" value="1"/>
</dbReference>
<evidence type="ECO:0000313" key="13">
    <source>
        <dbReference type="Proteomes" id="UP000487757"/>
    </source>
</evidence>
<comment type="subcellular location">
    <subcellularLocation>
        <location evidence="1 8">Cell outer membrane</location>
        <topology evidence="1 8">Multi-pass membrane protein</topology>
    </subcellularLocation>
</comment>
<organism evidence="12 13">
    <name type="scientific">Pedobacter petrophilus</name>
    <dbReference type="NCBI Taxonomy" id="1908241"/>
    <lineage>
        <taxon>Bacteria</taxon>
        <taxon>Pseudomonadati</taxon>
        <taxon>Bacteroidota</taxon>
        <taxon>Sphingobacteriia</taxon>
        <taxon>Sphingobacteriales</taxon>
        <taxon>Sphingobacteriaceae</taxon>
        <taxon>Pedobacter</taxon>
    </lineage>
</organism>
<name>A0A7K0FXH3_9SPHI</name>
<keyword evidence="2 8" id="KW-0813">Transport</keyword>
<dbReference type="OrthoDB" id="9768177at2"/>
<evidence type="ECO:0000256" key="9">
    <source>
        <dbReference type="RuleBase" id="RU003357"/>
    </source>
</evidence>
<evidence type="ECO:0000259" key="11">
    <source>
        <dbReference type="Pfam" id="PF07715"/>
    </source>
</evidence>
<evidence type="ECO:0000259" key="10">
    <source>
        <dbReference type="Pfam" id="PF00593"/>
    </source>
</evidence>
<dbReference type="Gene3D" id="2.170.130.10">
    <property type="entry name" value="TonB-dependent receptor, plug domain"/>
    <property type="match status" value="1"/>
</dbReference>
<keyword evidence="5 9" id="KW-0798">TonB box</keyword>
<dbReference type="EMBL" id="WKKH01000007">
    <property type="protein sequence ID" value="MRX75754.1"/>
    <property type="molecule type" value="Genomic_DNA"/>
</dbReference>
<evidence type="ECO:0000256" key="4">
    <source>
        <dbReference type="ARBA" id="ARBA00022692"/>
    </source>
</evidence>
<accession>A0A7K0FXH3</accession>
<dbReference type="InterPro" id="IPR008969">
    <property type="entry name" value="CarboxyPept-like_regulatory"/>
</dbReference>
<proteinExistence type="inferred from homology"/>
<dbReference type="Pfam" id="PF07715">
    <property type="entry name" value="Plug"/>
    <property type="match status" value="1"/>
</dbReference>
<dbReference type="InterPro" id="IPR000531">
    <property type="entry name" value="Beta-barrel_TonB"/>
</dbReference>
<keyword evidence="7 8" id="KW-0998">Cell outer membrane</keyword>
<keyword evidence="4 8" id="KW-0812">Transmembrane</keyword>
<comment type="similarity">
    <text evidence="8 9">Belongs to the TonB-dependent receptor family.</text>
</comment>
<dbReference type="InterPro" id="IPR023996">
    <property type="entry name" value="TonB-dep_OMP_SusC/RagA"/>
</dbReference>
<dbReference type="InterPro" id="IPR037066">
    <property type="entry name" value="Plug_dom_sf"/>
</dbReference>
<dbReference type="SUPFAM" id="SSF56935">
    <property type="entry name" value="Porins"/>
    <property type="match status" value="1"/>
</dbReference>
<keyword evidence="13" id="KW-1185">Reference proteome</keyword>
<gene>
    <name evidence="12" type="ORF">GJU39_06600</name>
</gene>
<dbReference type="Gene3D" id="2.60.40.1120">
    <property type="entry name" value="Carboxypeptidase-like, regulatory domain"/>
    <property type="match status" value="1"/>
</dbReference>
<dbReference type="Pfam" id="PF00593">
    <property type="entry name" value="TonB_dep_Rec_b-barrel"/>
    <property type="match status" value="1"/>
</dbReference>
<dbReference type="InterPro" id="IPR039426">
    <property type="entry name" value="TonB-dep_rcpt-like"/>
</dbReference>
<dbReference type="Proteomes" id="UP000487757">
    <property type="component" value="Unassembled WGS sequence"/>
</dbReference>
<dbReference type="PROSITE" id="PS52016">
    <property type="entry name" value="TONB_DEPENDENT_REC_3"/>
    <property type="match status" value="1"/>
</dbReference>
<evidence type="ECO:0000256" key="6">
    <source>
        <dbReference type="ARBA" id="ARBA00023136"/>
    </source>
</evidence>
<dbReference type="NCBIfam" id="TIGR04057">
    <property type="entry name" value="SusC_RagA_signa"/>
    <property type="match status" value="1"/>
</dbReference>
<dbReference type="RefSeq" id="WP_154279907.1">
    <property type="nucleotide sequence ID" value="NZ_JBHUJQ010000001.1"/>
</dbReference>
<keyword evidence="3 8" id="KW-1134">Transmembrane beta strand</keyword>
<evidence type="ECO:0000256" key="7">
    <source>
        <dbReference type="ARBA" id="ARBA00023237"/>
    </source>
</evidence>
<evidence type="ECO:0000313" key="12">
    <source>
        <dbReference type="EMBL" id="MRX75754.1"/>
    </source>
</evidence>
<dbReference type="NCBIfam" id="TIGR04056">
    <property type="entry name" value="OMP_RagA_SusC"/>
    <property type="match status" value="1"/>
</dbReference>
<reference evidence="12 13" key="1">
    <citation type="submission" date="2019-11" db="EMBL/GenBank/DDBJ databases">
        <title>Pedobacter petrophilus genome.</title>
        <authorList>
            <person name="Feldbauer M.J."/>
            <person name="Newman J.D."/>
        </authorList>
    </citation>
    <scope>NUCLEOTIDE SEQUENCE [LARGE SCALE GENOMIC DNA]</scope>
    <source>
        <strain evidence="12 13">LMG 29686</strain>
    </source>
</reference>
<evidence type="ECO:0000256" key="5">
    <source>
        <dbReference type="ARBA" id="ARBA00023077"/>
    </source>
</evidence>
<keyword evidence="6 8" id="KW-0472">Membrane</keyword>
<feature type="domain" description="TonB-dependent receptor plug" evidence="11">
    <location>
        <begin position="244"/>
        <end position="369"/>
    </location>
</feature>
<evidence type="ECO:0000256" key="3">
    <source>
        <dbReference type="ARBA" id="ARBA00022452"/>
    </source>
</evidence>
<comment type="caution">
    <text evidence="12">The sequence shown here is derived from an EMBL/GenBank/DDBJ whole genome shotgun (WGS) entry which is preliminary data.</text>
</comment>
<dbReference type="Gene3D" id="2.40.170.20">
    <property type="entry name" value="TonB-dependent receptor, beta-barrel domain"/>
    <property type="match status" value="1"/>
</dbReference>
<sequence length="1125" mass="124025">MYKKYLTWKFRVHILPVKPAIEPSQKTGKFKLPSLLLFTLLLLQLQSFAQSISEKKISIAFTNYSLEQIIADLELQTKVKFVYNEALINKGKKINGNFQTETFSTVLEKILRQYEISYEMVDNKFVILKSNPARQSQPTSNAKAEGVAERGFLQSGIVLDEIGKPLPGVSVHLNNATNIAFTDSKGIYQIGIPNSATLILFTYIGYKNKSVLASNGQQIVSRLEPDPGRLDEVNVIGYGTASRRTSTGSDMGITAKELERTPASNPAAALQGRVAGVYITQGNGSPGAPMVFTIRGTNSIAGRNNPLFIVDGVPYLAEAVNAQTGNSLDAANGSTSPLNSINPADIESINILKDADATAIYGSRGANGVVLITTKKGKAGKTTLDGIVKHGVSEVSHFVNTLNVQDYLAIRRQAYVNTGVNPIDDSAFDLTRWDQGAQTDFQKLLIGNTANMTEANLALGGGDERTNFRISGTHWRQGNVFTKDQGYKRTAANLNVGHLSLDRKFEVNISAIYSAEQNNISVLDLTSAAYNLPPNYPLYNPDGSLYWSGVAFGIPVNPLGQLRQLQDNKTNTLLTNMVLNYHILEGLSFKTSLGFSRSDMDQSRINPMSSMDPGVSTNESSSMFVNNNTTNYIIEPQLNYNRNILKGKLTTMIGGTWQSQNSNQPYYTLARGFASDAFLTDLASANTVSVSSSSSQYKYASVFARVNYNWESKYIVNLNFRRDGSSRFGPNSRYGNFGSVGAAWIFTEEKFAKELSVLSFGKLRGSYGIVGSDQIGDYQYLDSYVSVPYQYNGINGLTPVRIANDAYRWEETKKLEVAIDLGFFKDRISLTAAYYRNVTGNQLVSFPLSIQAGFSSYQGNLPATVENKGLEITLSSQNIKSKDFSWSTNINFSVNSNKLLSFPNIENTSYYSRYLVGRPLTSNLVYQYTGMDPTTGLPTVADLNGNGSINVGFLETGRGDRYFAGSSQPKFYGGVSNTLSYKGITVDFLFQFVKQTARTILSESFFPPGFMNNAASGPILEYVNSGLSNQPQITSNFDNAYDAYSNYTSSDAIYKDASFIRLKNASVSYDFRGKWLKRLKLQNLRFQLQGQNLFTITNYEGFDPEFRGLNLPPLRTIVGVLQFTF</sequence>
<feature type="domain" description="TonB-dependent receptor-like beta-barrel" evidence="10">
    <location>
        <begin position="534"/>
        <end position="986"/>
    </location>
</feature>
<evidence type="ECO:0000256" key="8">
    <source>
        <dbReference type="PROSITE-ProRule" id="PRU01360"/>
    </source>
</evidence>